<dbReference type="InterPro" id="IPR036508">
    <property type="entry name" value="Chitin-bd_dom_sf"/>
</dbReference>
<dbReference type="PANTHER" id="PTHR20987:SF0">
    <property type="entry name" value="CHITIN-BINDING TYPE-2 DOMAIN-CONTAINING PROTEIN-RELATED"/>
    <property type="match status" value="1"/>
</dbReference>
<dbReference type="Proteomes" id="UP001500889">
    <property type="component" value="Chromosome O"/>
</dbReference>
<organism evidence="2 3">
    <name type="scientific">Drosophila madeirensis</name>
    <name type="common">Fruit fly</name>
    <dbReference type="NCBI Taxonomy" id="30013"/>
    <lineage>
        <taxon>Eukaryota</taxon>
        <taxon>Metazoa</taxon>
        <taxon>Ecdysozoa</taxon>
        <taxon>Arthropoda</taxon>
        <taxon>Hexapoda</taxon>
        <taxon>Insecta</taxon>
        <taxon>Pterygota</taxon>
        <taxon>Neoptera</taxon>
        <taxon>Endopterygota</taxon>
        <taxon>Diptera</taxon>
        <taxon>Brachycera</taxon>
        <taxon>Muscomorpha</taxon>
        <taxon>Ephydroidea</taxon>
        <taxon>Drosophilidae</taxon>
        <taxon>Drosophila</taxon>
        <taxon>Sophophora</taxon>
    </lineage>
</organism>
<dbReference type="PANTHER" id="PTHR20987">
    <property type="entry name" value="CHITIN-BINDING TYPE-2 DOMAIN-CONTAINING PROTEIN-RELATED"/>
    <property type="match status" value="1"/>
</dbReference>
<dbReference type="AlphaFoldDB" id="A0AAU9F8U2"/>
<sequence>MNFLHLFALLFVLCLGSLCCSGASVDKPTGQPGCQTEQEIAVATYPHFYLKSSYWICSTQGVPATLAACPIPSAWLDSAKSCVPWSEWYWTPTALPPSEPLATA</sequence>
<keyword evidence="1" id="KW-0732">Signal</keyword>
<gene>
    <name evidence="2" type="ORF">DMAD_10226</name>
</gene>
<keyword evidence="3" id="KW-1185">Reference proteome</keyword>
<reference evidence="2 3" key="1">
    <citation type="submission" date="2024-02" db="EMBL/GenBank/DDBJ databases">
        <title>A chromosome-level genome assembly of Drosophila madeirensis, a fruit fly species endemic to Madeira island.</title>
        <authorList>
            <person name="Tomihara K."/>
            <person name="Llopart A."/>
            <person name="Yamamoto D."/>
        </authorList>
    </citation>
    <scope>NUCLEOTIDE SEQUENCE [LARGE SCALE GENOMIC DNA]</scope>
    <source>
        <strain evidence="2 3">RF1</strain>
    </source>
</reference>
<accession>A0AAU9F8U2</accession>
<proteinExistence type="predicted"/>
<name>A0AAU9F8U2_DROMD</name>
<evidence type="ECO:0008006" key="4">
    <source>
        <dbReference type="Google" id="ProtNLM"/>
    </source>
</evidence>
<evidence type="ECO:0000313" key="2">
    <source>
        <dbReference type="EMBL" id="BFF92093.1"/>
    </source>
</evidence>
<dbReference type="GO" id="GO:0008061">
    <property type="term" value="F:chitin binding"/>
    <property type="evidence" value="ECO:0007669"/>
    <property type="project" value="InterPro"/>
</dbReference>
<dbReference type="SUPFAM" id="SSF57625">
    <property type="entry name" value="Invertebrate chitin-binding proteins"/>
    <property type="match status" value="1"/>
</dbReference>
<feature type="signal peptide" evidence="1">
    <location>
        <begin position="1"/>
        <end position="22"/>
    </location>
</feature>
<evidence type="ECO:0000256" key="1">
    <source>
        <dbReference type="SAM" id="SignalP"/>
    </source>
</evidence>
<protein>
    <recommendedName>
        <fullName evidence="4">Chitin-binding type-2 domain-containing protein</fullName>
    </recommendedName>
</protein>
<dbReference type="EMBL" id="AP029263">
    <property type="protein sequence ID" value="BFF92093.1"/>
    <property type="molecule type" value="Genomic_DNA"/>
</dbReference>
<feature type="chain" id="PRO_5043605668" description="Chitin-binding type-2 domain-containing protein" evidence="1">
    <location>
        <begin position="23"/>
        <end position="104"/>
    </location>
</feature>
<evidence type="ECO:0000313" key="3">
    <source>
        <dbReference type="Proteomes" id="UP001500889"/>
    </source>
</evidence>